<keyword evidence="3" id="KW-1133">Transmembrane helix</keyword>
<dbReference type="eggNOG" id="COG5616">
    <property type="taxonomic scope" value="Bacteria"/>
</dbReference>
<accession>G8NPR7</accession>
<dbReference type="GO" id="GO:0006355">
    <property type="term" value="P:regulation of DNA-templated transcription"/>
    <property type="evidence" value="ECO:0007669"/>
    <property type="project" value="InterPro"/>
</dbReference>
<evidence type="ECO:0000256" key="1">
    <source>
        <dbReference type="ARBA" id="ARBA00023125"/>
    </source>
</evidence>
<evidence type="ECO:0000313" key="6">
    <source>
        <dbReference type="Proteomes" id="UP000007113"/>
    </source>
</evidence>
<dbReference type="HOGENOM" id="CLU_361219_0_0_0"/>
<dbReference type="Pfam" id="PF13432">
    <property type="entry name" value="TPR_16"/>
    <property type="match status" value="1"/>
</dbReference>
<protein>
    <submittedName>
        <fullName evidence="5">Transcriptional regulator, CadC</fullName>
    </submittedName>
</protein>
<dbReference type="EMBL" id="CP003130">
    <property type="protein sequence ID" value="AEU37156.1"/>
    <property type="molecule type" value="Genomic_DNA"/>
</dbReference>
<reference evidence="5 6" key="1">
    <citation type="submission" date="2011-11" db="EMBL/GenBank/DDBJ databases">
        <title>Complete sequence of Granulicella mallensis MP5ACTX8.</title>
        <authorList>
            <consortium name="US DOE Joint Genome Institute"/>
            <person name="Lucas S."/>
            <person name="Copeland A."/>
            <person name="Lapidus A."/>
            <person name="Cheng J.-F."/>
            <person name="Goodwin L."/>
            <person name="Pitluck S."/>
            <person name="Peters L."/>
            <person name="Lu M."/>
            <person name="Detter J.C."/>
            <person name="Han C."/>
            <person name="Tapia R."/>
            <person name="Land M."/>
            <person name="Hauser L."/>
            <person name="Kyrpides N."/>
            <person name="Ivanova N."/>
            <person name="Mikhailova N."/>
            <person name="Pagani I."/>
            <person name="Rawat S."/>
            <person name="Mannisto M."/>
            <person name="Haggblom M."/>
            <person name="Woyke T."/>
        </authorList>
    </citation>
    <scope>NUCLEOTIDE SEQUENCE [LARGE SCALE GENOMIC DNA]</scope>
    <source>
        <strain evidence="6">ATCC BAA-1857 / DSM 23137 / MP5ACTX8</strain>
    </source>
</reference>
<sequence length="793" mass="87491">MSSIANGLIKFEEYEIDRAQWQLSWRSDPLPLNRKTFDLLLYLIDHRERVVGKEELLQTLWPEQFIEESNLTQHIFLLRKALSRHESGLKIIETVPGRGYRFAVVATAVKGQQHPGDQRVISASESITRITLEEEVNTSEPASRGLEVTQPLLSTPLGKRRLYWVVGGSVVAVALCVAGWFGWQNWLDRSGGTPVQVVLTPMEGTTGDAILDKSLTQALRMDLAQSPYVSVVPDSTVKATFTQMMHKPGDVMTPAMAREVCERTNSQGVLSGNIAKVGRHFLITEEASNCVDGSVVASAKYEADKPEDLPRSIDRIAASLRRKLGESRRSIARFDTPLLPANTASLEALKDYTQALLLANQAKFAEAITLLKSALQLDPNFAAARYGLAAYYISSNDLVNGRNAIVKAYEVRNTASENVRLSITAFYDTYSTQDLFAAERNFHAWTELYPRSVQAWNGLYFVQRDLGHHADSVTSGLKALALMPNNQTLYEDAASAQMTSGNIQGARATLDSAIAHNLDGDRIRAGYLDIATLLHDPELLRTELAWIEAHPDASFCRLEQVYMAVQDGRFADAHRLLQQETALLRQQGLSGLADALTKDIGTNLIEAGDREAGIGIFRSVPLDPEDGDDLTGLAKAGDFKTAEADLEAVRSKYPQGTLSQHSFGPRVEASIALANHHPQQAITLMEATRPLNDRGLGTRKFRGDLYLSAGQPLLAEKEYRTVIAHREIESESVDYPLSWLGLGEALAAEGNRATAIDAYQHFFTLWAHADSDAMYLKQAKQEFAALQTVPLTQ</sequence>
<dbReference type="InterPro" id="IPR016032">
    <property type="entry name" value="Sig_transdc_resp-reg_C-effctor"/>
</dbReference>
<feature type="DNA-binding region" description="OmpR/PhoB-type" evidence="2">
    <location>
        <begin position="6"/>
        <end position="104"/>
    </location>
</feature>
<dbReference type="InterPro" id="IPR011990">
    <property type="entry name" value="TPR-like_helical_dom_sf"/>
</dbReference>
<dbReference type="Pfam" id="PF00486">
    <property type="entry name" value="Trans_reg_C"/>
    <property type="match status" value="1"/>
</dbReference>
<dbReference type="AlphaFoldDB" id="G8NPR7"/>
<dbReference type="InterPro" id="IPR036388">
    <property type="entry name" value="WH-like_DNA-bd_sf"/>
</dbReference>
<keyword evidence="3" id="KW-0812">Transmembrane</keyword>
<evidence type="ECO:0000313" key="5">
    <source>
        <dbReference type="EMBL" id="AEU37156.1"/>
    </source>
</evidence>
<dbReference type="InterPro" id="IPR001867">
    <property type="entry name" value="OmpR/PhoB-type_DNA-bd"/>
</dbReference>
<dbReference type="Gene3D" id="1.25.40.10">
    <property type="entry name" value="Tetratricopeptide repeat domain"/>
    <property type="match status" value="3"/>
</dbReference>
<dbReference type="KEGG" id="gma:AciX8_2851"/>
<evidence type="ECO:0000259" key="4">
    <source>
        <dbReference type="PROSITE" id="PS51755"/>
    </source>
</evidence>
<organism evidence="5 6">
    <name type="scientific">Granulicella mallensis (strain ATCC BAA-1857 / DSM 23137 / MP5ACTX8)</name>
    <dbReference type="NCBI Taxonomy" id="682795"/>
    <lineage>
        <taxon>Bacteria</taxon>
        <taxon>Pseudomonadati</taxon>
        <taxon>Acidobacteriota</taxon>
        <taxon>Terriglobia</taxon>
        <taxon>Terriglobales</taxon>
        <taxon>Acidobacteriaceae</taxon>
        <taxon>Granulicella</taxon>
    </lineage>
</organism>
<keyword evidence="1 2" id="KW-0238">DNA-binding</keyword>
<feature type="domain" description="OmpR/PhoB-type" evidence="4">
    <location>
        <begin position="6"/>
        <end position="104"/>
    </location>
</feature>
<feature type="transmembrane region" description="Helical" evidence="3">
    <location>
        <begin position="162"/>
        <end position="183"/>
    </location>
</feature>
<dbReference type="Gene3D" id="1.10.10.10">
    <property type="entry name" value="Winged helix-like DNA-binding domain superfamily/Winged helix DNA-binding domain"/>
    <property type="match status" value="1"/>
</dbReference>
<proteinExistence type="predicted"/>
<dbReference type="SMART" id="SM00028">
    <property type="entry name" value="TPR"/>
    <property type="match status" value="3"/>
</dbReference>
<evidence type="ECO:0000256" key="2">
    <source>
        <dbReference type="PROSITE-ProRule" id="PRU01091"/>
    </source>
</evidence>
<dbReference type="RefSeq" id="WP_014266033.1">
    <property type="nucleotide sequence ID" value="NC_016631.1"/>
</dbReference>
<name>G8NPR7_GRAMM</name>
<dbReference type="Proteomes" id="UP000007113">
    <property type="component" value="Chromosome"/>
</dbReference>
<dbReference type="STRING" id="682795.AciX8_2851"/>
<dbReference type="SMART" id="SM00862">
    <property type="entry name" value="Trans_reg_C"/>
    <property type="match status" value="1"/>
</dbReference>
<dbReference type="SUPFAM" id="SSF46894">
    <property type="entry name" value="C-terminal effector domain of the bipartite response regulators"/>
    <property type="match status" value="1"/>
</dbReference>
<dbReference type="CDD" id="cd00383">
    <property type="entry name" value="trans_reg_C"/>
    <property type="match status" value="1"/>
</dbReference>
<keyword evidence="3" id="KW-0472">Membrane</keyword>
<dbReference type="PROSITE" id="PS51755">
    <property type="entry name" value="OMPR_PHOB"/>
    <property type="match status" value="1"/>
</dbReference>
<dbReference type="eggNOG" id="COG0457">
    <property type="taxonomic scope" value="Bacteria"/>
</dbReference>
<dbReference type="InterPro" id="IPR019734">
    <property type="entry name" value="TPR_rpt"/>
</dbReference>
<dbReference type="SUPFAM" id="SSF48452">
    <property type="entry name" value="TPR-like"/>
    <property type="match status" value="2"/>
</dbReference>
<keyword evidence="6" id="KW-1185">Reference proteome</keyword>
<dbReference type="OrthoDB" id="9045337at2"/>
<dbReference type="Pfam" id="PF14559">
    <property type="entry name" value="TPR_19"/>
    <property type="match status" value="1"/>
</dbReference>
<gene>
    <name evidence="5" type="ordered locus">AciX8_2851</name>
</gene>
<dbReference type="GO" id="GO:0000160">
    <property type="term" value="P:phosphorelay signal transduction system"/>
    <property type="evidence" value="ECO:0007669"/>
    <property type="project" value="InterPro"/>
</dbReference>
<dbReference type="GO" id="GO:0003677">
    <property type="term" value="F:DNA binding"/>
    <property type="evidence" value="ECO:0007669"/>
    <property type="project" value="UniProtKB-UniRule"/>
</dbReference>
<evidence type="ECO:0000256" key="3">
    <source>
        <dbReference type="SAM" id="Phobius"/>
    </source>
</evidence>
<dbReference type="eggNOG" id="COG3710">
    <property type="taxonomic scope" value="Bacteria"/>
</dbReference>